<dbReference type="InterPro" id="IPR002347">
    <property type="entry name" value="SDR_fam"/>
</dbReference>
<name>A0A3M2KU23_9NOCA</name>
<dbReference type="InterPro" id="IPR036291">
    <property type="entry name" value="NAD(P)-bd_dom_sf"/>
</dbReference>
<dbReference type="Pfam" id="PF00106">
    <property type="entry name" value="adh_short"/>
    <property type="match status" value="1"/>
</dbReference>
<dbReference type="OrthoDB" id="4380821at2"/>
<gene>
    <name evidence="1" type="ORF">EBN03_29545</name>
</gene>
<keyword evidence="2" id="KW-1185">Reference proteome</keyword>
<dbReference type="AlphaFoldDB" id="A0A3M2KU23"/>
<accession>A0A3M2KU23</accession>
<protein>
    <submittedName>
        <fullName evidence="1">SDR family NAD(P)-dependent oxidoreductase</fullName>
    </submittedName>
</protein>
<dbReference type="Gene3D" id="3.40.50.720">
    <property type="entry name" value="NAD(P)-binding Rossmann-like Domain"/>
    <property type="match status" value="1"/>
</dbReference>
<sequence>MLDLSFGTGFHPTFRLMRACYPDLRDTRGSVINFASGAGIEGHVTQASYAAAKEAIRAISRRAGSR</sequence>
<dbReference type="EMBL" id="RFFH01000020">
    <property type="protein sequence ID" value="RMI28621.1"/>
    <property type="molecule type" value="Genomic_DNA"/>
</dbReference>
<dbReference type="SUPFAM" id="SSF51735">
    <property type="entry name" value="NAD(P)-binding Rossmann-fold domains"/>
    <property type="match status" value="1"/>
</dbReference>
<evidence type="ECO:0000313" key="2">
    <source>
        <dbReference type="Proteomes" id="UP000279275"/>
    </source>
</evidence>
<comment type="caution">
    <text evidence="1">The sequence shown here is derived from an EMBL/GenBank/DDBJ whole genome shotgun (WGS) entry which is preliminary data.</text>
</comment>
<reference evidence="1 2" key="1">
    <citation type="submission" date="2018-10" db="EMBL/GenBank/DDBJ databases">
        <title>Isolation from cow dung.</title>
        <authorList>
            <person name="Ling L."/>
        </authorList>
    </citation>
    <scope>NUCLEOTIDE SEQUENCE [LARGE SCALE GENOMIC DNA]</scope>
    <source>
        <strain evidence="1 2">NEAU-LL90</strain>
    </source>
</reference>
<organism evidence="1 2">
    <name type="scientific">Nocardia stercoris</name>
    <dbReference type="NCBI Taxonomy" id="2483361"/>
    <lineage>
        <taxon>Bacteria</taxon>
        <taxon>Bacillati</taxon>
        <taxon>Actinomycetota</taxon>
        <taxon>Actinomycetes</taxon>
        <taxon>Mycobacteriales</taxon>
        <taxon>Nocardiaceae</taxon>
        <taxon>Nocardia</taxon>
    </lineage>
</organism>
<proteinExistence type="predicted"/>
<dbReference type="Proteomes" id="UP000279275">
    <property type="component" value="Unassembled WGS sequence"/>
</dbReference>
<evidence type="ECO:0000313" key="1">
    <source>
        <dbReference type="EMBL" id="RMI28621.1"/>
    </source>
</evidence>